<dbReference type="InterPro" id="IPR012132">
    <property type="entry name" value="GMC_OxRdtase"/>
</dbReference>
<comment type="cofactor">
    <cofactor evidence="1">
        <name>FAD</name>
        <dbReference type="ChEBI" id="CHEBI:57692"/>
    </cofactor>
</comment>
<dbReference type="PANTHER" id="PTHR11552:SF147">
    <property type="entry name" value="CHOLINE DEHYDROGENASE, MITOCHONDRIAL"/>
    <property type="match status" value="1"/>
</dbReference>
<organism evidence="6 7">
    <name type="scientific">Tegillarca granosa</name>
    <name type="common">Malaysian cockle</name>
    <name type="synonym">Anadara granosa</name>
    <dbReference type="NCBI Taxonomy" id="220873"/>
    <lineage>
        <taxon>Eukaryota</taxon>
        <taxon>Metazoa</taxon>
        <taxon>Spiralia</taxon>
        <taxon>Lophotrochozoa</taxon>
        <taxon>Mollusca</taxon>
        <taxon>Bivalvia</taxon>
        <taxon>Autobranchia</taxon>
        <taxon>Pteriomorphia</taxon>
        <taxon>Arcoida</taxon>
        <taxon>Arcoidea</taxon>
        <taxon>Arcidae</taxon>
        <taxon>Tegillarca</taxon>
    </lineage>
</organism>
<dbReference type="Pfam" id="PF05199">
    <property type="entry name" value="GMC_oxred_C"/>
    <property type="match status" value="2"/>
</dbReference>
<dbReference type="Proteomes" id="UP001217089">
    <property type="component" value="Unassembled WGS sequence"/>
</dbReference>
<gene>
    <name evidence="6" type="ORF">KUTeg_006861</name>
</gene>
<evidence type="ECO:0000313" key="6">
    <source>
        <dbReference type="EMBL" id="KAJ8314711.1"/>
    </source>
</evidence>
<name>A0ABQ9FES3_TEGGR</name>
<comment type="similarity">
    <text evidence="2">Belongs to the GMC oxidoreductase family.</text>
</comment>
<sequence>MSEVRKEMNDGNAKCMIHHEGFIANCLNRHVLKASFYEYIEYNGRPDEPRTYRHIAYRRFVRWIWGFLGRKNRKILPSCAILINKDRRAYGVKVFKNGQEHIVKAFREVIVSGGAFETPKLLQLSGVGPTPILRKFKLRSLDPFDPPLIDPKYLQNNNDVRMMLASIRSLQQFAKSPSMRAVNAKVIPYGDVPPECNYKYPNSNEYWACVFRSKTIDGFHPAGTCRMGDALDRTTVVDPELRVKGFKADYDTWESLGAKGWSYNDVFPYFLKSENNKSPDILINKDRRAYGVKVFKNGQEHIVKAFREVIVSGGVFETPKLLQLSGIGPTPLLRKFKLRSLDPFDPPLIDPKYLQNNNDVRMMLAGIRSLQQFAKSPSMRAVNAKVIPNGDVAPECNNKYPDSDVYWACVFRSTTVDGLHPAGTCRMGDARARTTVVDSELSVSFIFILMYIFSQHAVGPYRQN</sequence>
<keyword evidence="7" id="KW-1185">Reference proteome</keyword>
<evidence type="ECO:0000256" key="3">
    <source>
        <dbReference type="ARBA" id="ARBA00022630"/>
    </source>
</evidence>
<evidence type="ECO:0000256" key="2">
    <source>
        <dbReference type="ARBA" id="ARBA00010790"/>
    </source>
</evidence>
<dbReference type="EMBL" id="JARBDR010000337">
    <property type="protein sequence ID" value="KAJ8314711.1"/>
    <property type="molecule type" value="Genomic_DNA"/>
</dbReference>
<dbReference type="InterPro" id="IPR036188">
    <property type="entry name" value="FAD/NAD-bd_sf"/>
</dbReference>
<dbReference type="PANTHER" id="PTHR11552">
    <property type="entry name" value="GLUCOSE-METHANOL-CHOLINE GMC OXIDOREDUCTASE"/>
    <property type="match status" value="1"/>
</dbReference>
<dbReference type="SUPFAM" id="SSF51905">
    <property type="entry name" value="FAD/NAD(P)-binding domain"/>
    <property type="match status" value="2"/>
</dbReference>
<keyword evidence="4" id="KW-0274">FAD</keyword>
<feature type="domain" description="Glucose-methanol-choline oxidoreductase N-terminal" evidence="5">
    <location>
        <begin position="114"/>
        <end position="128"/>
    </location>
</feature>
<keyword evidence="3" id="KW-0285">Flavoprotein</keyword>
<dbReference type="SUPFAM" id="SSF54373">
    <property type="entry name" value="FAD-linked reductases, C-terminal domain"/>
    <property type="match status" value="2"/>
</dbReference>
<dbReference type="InterPro" id="IPR007867">
    <property type="entry name" value="GMC_OxRtase_C"/>
</dbReference>
<evidence type="ECO:0000259" key="5">
    <source>
        <dbReference type="PROSITE" id="PS00624"/>
    </source>
</evidence>
<evidence type="ECO:0000256" key="1">
    <source>
        <dbReference type="ARBA" id="ARBA00001974"/>
    </source>
</evidence>
<dbReference type="PROSITE" id="PS00624">
    <property type="entry name" value="GMC_OXRED_2"/>
    <property type="match status" value="1"/>
</dbReference>
<protein>
    <recommendedName>
        <fullName evidence="5">Glucose-methanol-choline oxidoreductase N-terminal domain-containing protein</fullName>
    </recommendedName>
</protein>
<dbReference type="Pfam" id="PF00732">
    <property type="entry name" value="GMC_oxred_N"/>
    <property type="match status" value="2"/>
</dbReference>
<comment type="caution">
    <text evidence="6">The sequence shown here is derived from an EMBL/GenBank/DDBJ whole genome shotgun (WGS) entry which is preliminary data.</text>
</comment>
<dbReference type="InterPro" id="IPR000172">
    <property type="entry name" value="GMC_OxRdtase_N"/>
</dbReference>
<dbReference type="Gene3D" id="3.30.560.10">
    <property type="entry name" value="Glucose Oxidase, domain 3"/>
    <property type="match status" value="2"/>
</dbReference>
<evidence type="ECO:0000256" key="4">
    <source>
        <dbReference type="ARBA" id="ARBA00022827"/>
    </source>
</evidence>
<proteinExistence type="inferred from homology"/>
<accession>A0ABQ9FES3</accession>
<dbReference type="Gene3D" id="3.50.50.60">
    <property type="entry name" value="FAD/NAD(P)-binding domain"/>
    <property type="match status" value="5"/>
</dbReference>
<reference evidence="6 7" key="1">
    <citation type="submission" date="2022-12" db="EMBL/GenBank/DDBJ databases">
        <title>Chromosome-level genome of Tegillarca granosa.</title>
        <authorList>
            <person name="Kim J."/>
        </authorList>
    </citation>
    <scope>NUCLEOTIDE SEQUENCE [LARGE SCALE GENOMIC DNA]</scope>
    <source>
        <strain evidence="6">Teg-2019</strain>
        <tissue evidence="6">Adductor muscle</tissue>
    </source>
</reference>
<evidence type="ECO:0000313" key="7">
    <source>
        <dbReference type="Proteomes" id="UP001217089"/>
    </source>
</evidence>